<evidence type="ECO:0000256" key="1">
    <source>
        <dbReference type="PROSITE-ProRule" id="PRU00047"/>
    </source>
</evidence>
<dbReference type="Proteomes" id="UP000821837">
    <property type="component" value="Unassembled WGS sequence"/>
</dbReference>
<evidence type="ECO:0000256" key="2">
    <source>
        <dbReference type="SAM" id="MobiDB-lite"/>
    </source>
</evidence>
<comment type="caution">
    <text evidence="4">The sequence shown here is derived from an EMBL/GenBank/DDBJ whole genome shotgun (WGS) entry which is preliminary data.</text>
</comment>
<keyword evidence="1" id="KW-0862">Zinc</keyword>
<protein>
    <recommendedName>
        <fullName evidence="3">CCHC-type domain-containing protein</fullName>
    </recommendedName>
</protein>
<feature type="domain" description="CCHC-type" evidence="3">
    <location>
        <begin position="69"/>
        <end position="82"/>
    </location>
</feature>
<dbReference type="GO" id="GO:0008270">
    <property type="term" value="F:zinc ion binding"/>
    <property type="evidence" value="ECO:0007669"/>
    <property type="project" value="UniProtKB-KW"/>
</dbReference>
<organism evidence="4 5">
    <name type="scientific">Rhipicephalus sanguineus</name>
    <name type="common">Brown dog tick</name>
    <name type="synonym">Ixodes sanguineus</name>
    <dbReference type="NCBI Taxonomy" id="34632"/>
    <lineage>
        <taxon>Eukaryota</taxon>
        <taxon>Metazoa</taxon>
        <taxon>Ecdysozoa</taxon>
        <taxon>Arthropoda</taxon>
        <taxon>Chelicerata</taxon>
        <taxon>Arachnida</taxon>
        <taxon>Acari</taxon>
        <taxon>Parasitiformes</taxon>
        <taxon>Ixodida</taxon>
        <taxon>Ixodoidea</taxon>
        <taxon>Ixodidae</taxon>
        <taxon>Rhipicephalinae</taxon>
        <taxon>Rhipicephalus</taxon>
        <taxon>Rhipicephalus</taxon>
    </lineage>
</organism>
<dbReference type="AlphaFoldDB" id="A0A9D4SX43"/>
<dbReference type="InterPro" id="IPR001878">
    <property type="entry name" value="Znf_CCHC"/>
</dbReference>
<feature type="region of interest" description="Disordered" evidence="2">
    <location>
        <begin position="157"/>
        <end position="191"/>
    </location>
</feature>
<feature type="compositionally biased region" description="Pro residues" evidence="2">
    <location>
        <begin position="169"/>
        <end position="185"/>
    </location>
</feature>
<dbReference type="PROSITE" id="PS50158">
    <property type="entry name" value="ZF_CCHC"/>
    <property type="match status" value="1"/>
</dbReference>
<proteinExistence type="predicted"/>
<reference evidence="4" key="2">
    <citation type="submission" date="2021-09" db="EMBL/GenBank/DDBJ databases">
        <authorList>
            <person name="Jia N."/>
            <person name="Wang J."/>
            <person name="Shi W."/>
            <person name="Du L."/>
            <person name="Sun Y."/>
            <person name="Zhan W."/>
            <person name="Jiang J."/>
            <person name="Wang Q."/>
            <person name="Zhang B."/>
            <person name="Ji P."/>
            <person name="Sakyi L.B."/>
            <person name="Cui X."/>
            <person name="Yuan T."/>
            <person name="Jiang B."/>
            <person name="Yang W."/>
            <person name="Lam T.T.-Y."/>
            <person name="Chang Q."/>
            <person name="Ding S."/>
            <person name="Wang X."/>
            <person name="Zhu J."/>
            <person name="Ruan X."/>
            <person name="Zhao L."/>
            <person name="Wei J."/>
            <person name="Que T."/>
            <person name="Du C."/>
            <person name="Cheng J."/>
            <person name="Dai P."/>
            <person name="Han X."/>
            <person name="Huang E."/>
            <person name="Gao Y."/>
            <person name="Liu J."/>
            <person name="Shao H."/>
            <person name="Ye R."/>
            <person name="Li L."/>
            <person name="Wei W."/>
            <person name="Wang X."/>
            <person name="Wang C."/>
            <person name="Huo Q."/>
            <person name="Li W."/>
            <person name="Guo W."/>
            <person name="Chen H."/>
            <person name="Chen S."/>
            <person name="Zhou L."/>
            <person name="Zhou L."/>
            <person name="Ni X."/>
            <person name="Tian J."/>
            <person name="Zhou Y."/>
            <person name="Sheng Y."/>
            <person name="Liu T."/>
            <person name="Pan Y."/>
            <person name="Xia L."/>
            <person name="Li J."/>
            <person name="Zhao F."/>
            <person name="Cao W."/>
        </authorList>
    </citation>
    <scope>NUCLEOTIDE SEQUENCE</scope>
    <source>
        <strain evidence="4">Rsan-2018</strain>
        <tissue evidence="4">Larvae</tissue>
    </source>
</reference>
<reference evidence="4" key="1">
    <citation type="journal article" date="2020" name="Cell">
        <title>Large-Scale Comparative Analyses of Tick Genomes Elucidate Their Genetic Diversity and Vector Capacities.</title>
        <authorList>
            <consortium name="Tick Genome and Microbiome Consortium (TIGMIC)"/>
            <person name="Jia N."/>
            <person name="Wang J."/>
            <person name="Shi W."/>
            <person name="Du L."/>
            <person name="Sun Y."/>
            <person name="Zhan W."/>
            <person name="Jiang J.F."/>
            <person name="Wang Q."/>
            <person name="Zhang B."/>
            <person name="Ji P."/>
            <person name="Bell-Sakyi L."/>
            <person name="Cui X.M."/>
            <person name="Yuan T.T."/>
            <person name="Jiang B.G."/>
            <person name="Yang W.F."/>
            <person name="Lam T.T."/>
            <person name="Chang Q.C."/>
            <person name="Ding S.J."/>
            <person name="Wang X.J."/>
            <person name="Zhu J.G."/>
            <person name="Ruan X.D."/>
            <person name="Zhao L."/>
            <person name="Wei J.T."/>
            <person name="Ye R.Z."/>
            <person name="Que T.C."/>
            <person name="Du C.H."/>
            <person name="Zhou Y.H."/>
            <person name="Cheng J.X."/>
            <person name="Dai P.F."/>
            <person name="Guo W.B."/>
            <person name="Han X.H."/>
            <person name="Huang E.J."/>
            <person name="Li L.F."/>
            <person name="Wei W."/>
            <person name="Gao Y.C."/>
            <person name="Liu J.Z."/>
            <person name="Shao H.Z."/>
            <person name="Wang X."/>
            <person name="Wang C.C."/>
            <person name="Yang T.C."/>
            <person name="Huo Q.B."/>
            <person name="Li W."/>
            <person name="Chen H.Y."/>
            <person name="Chen S.E."/>
            <person name="Zhou L.G."/>
            <person name="Ni X.B."/>
            <person name="Tian J.H."/>
            <person name="Sheng Y."/>
            <person name="Liu T."/>
            <person name="Pan Y.S."/>
            <person name="Xia L.Y."/>
            <person name="Li J."/>
            <person name="Zhao F."/>
            <person name="Cao W.C."/>
        </authorList>
    </citation>
    <scope>NUCLEOTIDE SEQUENCE</scope>
    <source>
        <strain evidence="4">Rsan-2018</strain>
    </source>
</reference>
<gene>
    <name evidence="4" type="ORF">HPB52_000807</name>
</gene>
<feature type="region of interest" description="Disordered" evidence="2">
    <location>
        <begin position="381"/>
        <end position="407"/>
    </location>
</feature>
<keyword evidence="1" id="KW-0863">Zinc-finger</keyword>
<dbReference type="VEuPathDB" id="VectorBase:RSAN_057827"/>
<evidence type="ECO:0000313" key="4">
    <source>
        <dbReference type="EMBL" id="KAH7955385.1"/>
    </source>
</evidence>
<sequence length="407" mass="44794">MHGVSHGVDGDPDDESLLSGLQSAVWVLSATREGRTLTLRFEGPVPSDQVTLHRVRFPVPPARPRPLECRQCGRYGHVKETCNWPGSCIRCGQTHPEETDCQRLRCVNCSGPHRTDTPDCPRWQEQRRVATIMASSTTALSRRAVAALVREETREARSYSSAVKGHPAPVAPTPAPRTRRQPPPAATAHIPAVPGSRAAPVIQPAATVPPRAVGAPGVQPATTPASAPTVEHFWAPYCSLCRRSLLCYQQTTRFAPSVCRQGHGNRPPTIMASPPTRPHIQHLALRAARRRAERQALSKAQRELWTLFRRVDAVCRRHARRRRNQGWAVDLAGQLADQFAARDIAQLPAAPPPAALQCPGSCHHPGWIAVQIEKLAKKFSKTVENKEKPKPWRGPDLRVTEEKGARS</sequence>
<name>A0A9D4SX43_RHISA</name>
<evidence type="ECO:0000259" key="3">
    <source>
        <dbReference type="PROSITE" id="PS50158"/>
    </source>
</evidence>
<dbReference type="EMBL" id="JABSTV010001250">
    <property type="protein sequence ID" value="KAH7955385.1"/>
    <property type="molecule type" value="Genomic_DNA"/>
</dbReference>
<keyword evidence="5" id="KW-1185">Reference proteome</keyword>
<dbReference type="GO" id="GO:0003676">
    <property type="term" value="F:nucleic acid binding"/>
    <property type="evidence" value="ECO:0007669"/>
    <property type="project" value="InterPro"/>
</dbReference>
<keyword evidence="1" id="KW-0479">Metal-binding</keyword>
<evidence type="ECO:0000313" key="5">
    <source>
        <dbReference type="Proteomes" id="UP000821837"/>
    </source>
</evidence>
<accession>A0A9D4SX43</accession>